<dbReference type="GO" id="GO:0003677">
    <property type="term" value="F:DNA binding"/>
    <property type="evidence" value="ECO:0007669"/>
    <property type="project" value="UniProtKB-UniRule"/>
</dbReference>
<organism evidence="11 12">
    <name type="scientific">Lagenidium giganteum</name>
    <dbReference type="NCBI Taxonomy" id="4803"/>
    <lineage>
        <taxon>Eukaryota</taxon>
        <taxon>Sar</taxon>
        <taxon>Stramenopiles</taxon>
        <taxon>Oomycota</taxon>
        <taxon>Peronosporomycetes</taxon>
        <taxon>Pythiales</taxon>
        <taxon>Pythiaceae</taxon>
    </lineage>
</organism>
<dbReference type="InterPro" id="IPR044752">
    <property type="entry name" value="PIN-like_EXO1"/>
</dbReference>
<sequence>MQDESDEDDTDEEEALFDTTNFFTTEQDMLIIKYRCFQPELAMSDIVLRFHRELNVKRDVSELEERFQKLQTPEFRALFVLYLRAVAMAKDPNYYSHSHVLPQYLGLLQSTRSSCETRLFQLMYDDEKFISESTELISVEITSRHFPKYTRLVSKAQLRRCSKAIDALFQNSNADVVASPHQAFTLYGERLHLTDVVAHYDYCMVYNHLEQPIFDRLLQFAKDSNVMERLALLKQQQVETSHIKKESLHLLHTIFETQKKRQVDDLEAKRRQEVDKIKHQLEKTLEEDIQYIRKMHEVVLNHETAKIDAKYDELLTVLNDKIQEMREEVFELHKTCESNGWHGLERDLLQTSLQVEKVFGTSDYLIRLLILAEDLEAEPLRRALIQYLCKDQTFPQFALRRELTSKVIPETTILSILKGISTTDLRELESLNKKFVYHELVTREMHTRRVSFSSENPRKPAPEDGSSEFYGGDFELHLSAVRDFPEILEQEFARRREFSCVKMNSADMEHEVSFSEEDCVLQLEASHRYCTVFATKERKQGESGKWMFEVTVEAFDGDGESILIGWEVPRGTTAPSNASKGPSSDTNTTAASKPYSGTLVPGLAPTADGKSFGVTWQSDGGLDMGMLHANGQSKSGVACFRAGDVIGCTINQDDVAPLLRFYLNGVMVLPSLNAQPSVPGSERMSLPSSLSFGIAVQNPAYCLLPVVSMYSSRKKPLMKDLKGVLANERALQLVATECWSGALNFARETPDTRSSSSNMGVNGLLPALKSVMDRVHISKYTGKIVGIDAAGWLYKGCYSCAREVVLGLPTDSYLNYCIQQIKVLQEHEVTPIFVFDVAPLPAKRELNLERQRHRATWKEKCLEMDGDGKTKEAFAAFAKAVSVSNDMTMELIEVLRRMKIDFVVAPYEADAQLAYLSRTRTVDAVISEDSDTIPYGCKTVLFKWNSDGWATEFKRRSLGANEDFSFMGWTEEMHTSLLASIERQKR</sequence>
<comment type="caution">
    <text evidence="11">The sequence shown here is derived from an EMBL/GenBank/DDBJ whole genome shotgun (WGS) entry which is preliminary data.</text>
</comment>
<protein>
    <recommendedName>
        <fullName evidence="7">Exonuclease 1</fullName>
        <ecNumber evidence="7">3.1.-.-</ecNumber>
    </recommendedName>
</protein>
<dbReference type="GO" id="GO:0017108">
    <property type="term" value="F:5'-flap endonuclease activity"/>
    <property type="evidence" value="ECO:0007669"/>
    <property type="project" value="TreeGrafter"/>
</dbReference>
<keyword evidence="4" id="KW-0496">Mitochondrion</keyword>
<evidence type="ECO:0000256" key="1">
    <source>
        <dbReference type="ARBA" id="ARBA00004123"/>
    </source>
</evidence>
<evidence type="ECO:0000313" key="12">
    <source>
        <dbReference type="Proteomes" id="UP001146120"/>
    </source>
</evidence>
<evidence type="ECO:0000313" key="11">
    <source>
        <dbReference type="EMBL" id="DBA04326.1"/>
    </source>
</evidence>
<keyword evidence="7" id="KW-0238">DNA-binding</keyword>
<reference evidence="11" key="1">
    <citation type="submission" date="2022-11" db="EMBL/GenBank/DDBJ databases">
        <authorList>
            <person name="Morgan W.R."/>
            <person name="Tartar A."/>
        </authorList>
    </citation>
    <scope>NUCLEOTIDE SEQUENCE</scope>
    <source>
        <strain evidence="11">ARSEF 373</strain>
    </source>
</reference>
<proteinExistence type="inferred from homology"/>
<comment type="cofactor">
    <cofactor evidence="7">
        <name>Mg(2+)</name>
        <dbReference type="ChEBI" id="CHEBI:18420"/>
    </cofactor>
    <text evidence="7">Binds 2 magnesium ions per subunit. They probably participate in the reaction catalyzed by the enzyme. May bind an additional third magnesium ion after substrate binding.</text>
</comment>
<reference evidence="11" key="2">
    <citation type="journal article" date="2023" name="Microbiol Resour">
        <title>Decontamination and Annotation of the Draft Genome Sequence of the Oomycete Lagenidium giganteum ARSEF 373.</title>
        <authorList>
            <person name="Morgan W.R."/>
            <person name="Tartar A."/>
        </authorList>
    </citation>
    <scope>NUCLEOTIDE SEQUENCE</scope>
    <source>
        <strain evidence="11">ARSEF 373</strain>
    </source>
</reference>
<name>A0AAV2ZDH7_9STRA</name>
<keyword evidence="3 7" id="KW-0227">DNA damage</keyword>
<dbReference type="GO" id="GO:0005634">
    <property type="term" value="C:nucleus"/>
    <property type="evidence" value="ECO:0007669"/>
    <property type="project" value="UniProtKB-SubCell"/>
</dbReference>
<dbReference type="Gene3D" id="3.40.50.1010">
    <property type="entry name" value="5'-nuclease"/>
    <property type="match status" value="1"/>
</dbReference>
<dbReference type="FunFam" id="3.40.50.1010:FF:000002">
    <property type="entry name" value="Exonuclease 1, putative"/>
    <property type="match status" value="1"/>
</dbReference>
<accession>A0AAV2ZDH7</accession>
<dbReference type="CDD" id="cd09857">
    <property type="entry name" value="PIN_EXO1"/>
    <property type="match status" value="1"/>
</dbReference>
<gene>
    <name evidence="11" type="ORF">N0F65_002088</name>
</gene>
<comment type="subcellular location">
    <subcellularLocation>
        <location evidence="1 7">Nucleus</location>
    </subcellularLocation>
</comment>
<dbReference type="Proteomes" id="UP001146120">
    <property type="component" value="Unassembled WGS sequence"/>
</dbReference>
<dbReference type="SUPFAM" id="SSF88723">
    <property type="entry name" value="PIN domain-like"/>
    <property type="match status" value="1"/>
</dbReference>
<keyword evidence="6 7" id="KW-0539">Nucleus</keyword>
<feature type="compositionally biased region" description="Polar residues" evidence="8">
    <location>
        <begin position="573"/>
        <end position="591"/>
    </location>
</feature>
<keyword evidence="7" id="KW-0460">Magnesium</keyword>
<dbReference type="InterPro" id="IPR029060">
    <property type="entry name" value="PIN-like_dom_sf"/>
</dbReference>
<dbReference type="GO" id="GO:0046872">
    <property type="term" value="F:metal ion binding"/>
    <property type="evidence" value="ECO:0007669"/>
    <property type="project" value="UniProtKB-UniRule"/>
</dbReference>
<dbReference type="PANTHER" id="PTHR11081:SF8">
    <property type="entry name" value="EXONUCLEASE 1"/>
    <property type="match status" value="1"/>
</dbReference>
<dbReference type="InterPro" id="IPR006084">
    <property type="entry name" value="XPG/Rad2"/>
</dbReference>
<evidence type="ECO:0000259" key="9">
    <source>
        <dbReference type="SMART" id="SM00484"/>
    </source>
</evidence>
<evidence type="ECO:0000256" key="8">
    <source>
        <dbReference type="SAM" id="MobiDB-lite"/>
    </source>
</evidence>
<feature type="domain" description="XPG-I" evidence="9">
    <location>
        <begin position="896"/>
        <end position="966"/>
    </location>
</feature>
<dbReference type="Pfam" id="PF00867">
    <property type="entry name" value="XPG_I"/>
    <property type="match status" value="1"/>
</dbReference>
<dbReference type="GO" id="GO:0006281">
    <property type="term" value="P:DNA repair"/>
    <property type="evidence" value="ECO:0007669"/>
    <property type="project" value="UniProtKB-UniRule"/>
</dbReference>
<dbReference type="Gene3D" id="2.60.120.920">
    <property type="match status" value="1"/>
</dbReference>
<keyword evidence="7" id="KW-0269">Exonuclease</keyword>
<evidence type="ECO:0000256" key="7">
    <source>
        <dbReference type="RuleBase" id="RU910737"/>
    </source>
</evidence>
<evidence type="ECO:0000256" key="2">
    <source>
        <dbReference type="ARBA" id="ARBA00022553"/>
    </source>
</evidence>
<keyword evidence="7" id="KW-0267">Excision nuclease</keyword>
<dbReference type="SMART" id="SM00485">
    <property type="entry name" value="XPGN"/>
    <property type="match status" value="1"/>
</dbReference>
<dbReference type="GO" id="GO:0035312">
    <property type="term" value="F:5'-3' DNA exonuclease activity"/>
    <property type="evidence" value="ECO:0007669"/>
    <property type="project" value="UniProtKB-UniRule"/>
</dbReference>
<comment type="function">
    <text evidence="7">5'-&gt;3' double-stranded DNA exonuclease which may also possess a cryptic 3'-&gt;5' double-stranded DNA exonuclease activity. Functions in DNA mismatch repair.</text>
</comment>
<keyword evidence="7" id="KW-0540">Nuclease</keyword>
<keyword evidence="2" id="KW-0597">Phosphoprotein</keyword>
<keyword evidence="7" id="KW-0479">Metal-binding</keyword>
<evidence type="ECO:0000256" key="6">
    <source>
        <dbReference type="ARBA" id="ARBA00023242"/>
    </source>
</evidence>
<dbReference type="Pfam" id="PF00752">
    <property type="entry name" value="XPG_N"/>
    <property type="match status" value="1"/>
</dbReference>
<evidence type="ECO:0000259" key="10">
    <source>
        <dbReference type="SMART" id="SM00485"/>
    </source>
</evidence>
<dbReference type="SMART" id="SM00484">
    <property type="entry name" value="XPGI"/>
    <property type="match status" value="1"/>
</dbReference>
<evidence type="ECO:0000256" key="3">
    <source>
        <dbReference type="ARBA" id="ARBA00022763"/>
    </source>
</evidence>
<dbReference type="EMBL" id="DAKRPA010000009">
    <property type="protein sequence ID" value="DBA04326.1"/>
    <property type="molecule type" value="Genomic_DNA"/>
</dbReference>
<evidence type="ECO:0000256" key="4">
    <source>
        <dbReference type="ARBA" id="ARBA00023128"/>
    </source>
</evidence>
<dbReference type="EC" id="3.1.-.-" evidence="7"/>
<comment type="similarity">
    <text evidence="7">Belongs to the XPG/RAD2 endonuclease family. EXO1 subfamily.</text>
</comment>
<dbReference type="PRINTS" id="PR00853">
    <property type="entry name" value="XPGRADSUPER"/>
</dbReference>
<keyword evidence="7" id="KW-0228">DNA excision</keyword>
<feature type="domain" description="XPG N-terminal" evidence="10">
    <location>
        <begin position="759"/>
        <end position="857"/>
    </location>
</feature>
<keyword evidence="12" id="KW-1185">Reference proteome</keyword>
<keyword evidence="5 7" id="KW-0234">DNA repair</keyword>
<feature type="region of interest" description="Disordered" evidence="8">
    <location>
        <begin position="572"/>
        <end position="596"/>
    </location>
</feature>
<keyword evidence="7" id="KW-0378">Hydrolase</keyword>
<evidence type="ECO:0000256" key="5">
    <source>
        <dbReference type="ARBA" id="ARBA00023204"/>
    </source>
</evidence>
<dbReference type="AlphaFoldDB" id="A0AAV2ZDH7"/>
<dbReference type="InterPro" id="IPR006086">
    <property type="entry name" value="XPG-I_dom"/>
</dbReference>
<dbReference type="InterPro" id="IPR006085">
    <property type="entry name" value="XPG_DNA_repair_N"/>
</dbReference>
<dbReference type="PANTHER" id="PTHR11081">
    <property type="entry name" value="FLAP ENDONUCLEASE FAMILY MEMBER"/>
    <property type="match status" value="1"/>
</dbReference>
<dbReference type="InterPro" id="IPR043136">
    <property type="entry name" value="B30.2/SPRY_sf"/>
</dbReference>